<dbReference type="InterPro" id="IPR044946">
    <property type="entry name" value="Restrct_endonuc_typeI_TRD_sf"/>
</dbReference>
<dbReference type="Gene3D" id="1.10.287.1120">
    <property type="entry name" value="Bipartite methylase S protein"/>
    <property type="match status" value="1"/>
</dbReference>
<dbReference type="PANTHER" id="PTHR43140:SF1">
    <property type="entry name" value="TYPE I RESTRICTION ENZYME ECOKI SPECIFICITY SUBUNIT"/>
    <property type="match status" value="1"/>
</dbReference>
<dbReference type="Pfam" id="PF01420">
    <property type="entry name" value="Methylase_S"/>
    <property type="match status" value="1"/>
</dbReference>
<comment type="similarity">
    <text evidence="1">Belongs to the type-I restriction system S methylase family.</text>
</comment>
<proteinExistence type="inferred from homology"/>
<evidence type="ECO:0000259" key="5">
    <source>
        <dbReference type="Pfam" id="PF01420"/>
    </source>
</evidence>
<dbReference type="Proteomes" id="UP001589818">
    <property type="component" value="Unassembled WGS sequence"/>
</dbReference>
<accession>A0ABV6JC98</accession>
<sequence>MSLPQYLEYKDSGESWLGDVPDHWEIYRLKFLFELMKRPPEEENEIVTAFRDGEVTLRTNRRVDGFTNSIKEIGYQGVRKGDLVIHAMDAFAGAIGVSDSDGKSTPVYSVCCPRNDKINTRYYGKLLRFMALSGFINSLAKGIRERSTEFRWVEAGNVSIPLPPFAEQSVIVDFLDRETGKIDMLVAEQEKLITLLKEKRQAIISHAITKGLDPAAPKKNSGIEWLGEVPEHWSLKRLGHFASSIGGGTPSRDILEFWGGGIPWITPKDMKSEFLNESEETITELGVASSSASIINSNHVLLVMRSGILRHTIPVGINLVSTAINQDIKAIDVTKELEPTYFLRFIQGLNRELLMEWGKQGATVESLETKLLMNSYVPIPPREEQHDILRFINRETSKMDALVTVAENAIVLLKERRSALISAAVTGKIDVRSLTEQEVTV</sequence>
<keyword evidence="6" id="KW-0378">Hydrolase</keyword>
<reference evidence="6 7" key="1">
    <citation type="submission" date="2024-09" db="EMBL/GenBank/DDBJ databases">
        <authorList>
            <person name="Sun Q."/>
            <person name="Mori K."/>
        </authorList>
    </citation>
    <scope>NUCLEOTIDE SEQUENCE [LARGE SCALE GENOMIC DNA]</scope>
    <source>
        <strain evidence="6 7">CCM 4839</strain>
    </source>
</reference>
<keyword evidence="6" id="KW-0540">Nuclease</keyword>
<comment type="subunit">
    <text evidence="4">The methyltransferase is composed of M and S polypeptides.</text>
</comment>
<gene>
    <name evidence="6" type="ORF">ACFFJ8_19450</name>
</gene>
<organism evidence="6 7">
    <name type="scientific">Paenibacillus mendelii</name>
    <dbReference type="NCBI Taxonomy" id="206163"/>
    <lineage>
        <taxon>Bacteria</taxon>
        <taxon>Bacillati</taxon>
        <taxon>Bacillota</taxon>
        <taxon>Bacilli</taxon>
        <taxon>Bacillales</taxon>
        <taxon>Paenibacillaceae</taxon>
        <taxon>Paenibacillus</taxon>
    </lineage>
</organism>
<dbReference type="InterPro" id="IPR051212">
    <property type="entry name" value="Type-I_RE_S_subunit"/>
</dbReference>
<evidence type="ECO:0000313" key="7">
    <source>
        <dbReference type="Proteomes" id="UP001589818"/>
    </source>
</evidence>
<dbReference type="CDD" id="cd17249">
    <property type="entry name" value="RMtype1_S_EcoR124I-TRD2-CR2_like"/>
    <property type="match status" value="1"/>
</dbReference>
<dbReference type="SUPFAM" id="SSF116734">
    <property type="entry name" value="DNA methylase specificity domain"/>
    <property type="match status" value="2"/>
</dbReference>
<keyword evidence="6" id="KW-0255">Endonuclease</keyword>
<evidence type="ECO:0000256" key="3">
    <source>
        <dbReference type="ARBA" id="ARBA00023125"/>
    </source>
</evidence>
<keyword evidence="3" id="KW-0238">DNA-binding</keyword>
<dbReference type="GO" id="GO:0016787">
    <property type="term" value="F:hydrolase activity"/>
    <property type="evidence" value="ECO:0007669"/>
    <property type="project" value="UniProtKB-KW"/>
</dbReference>
<protein>
    <submittedName>
        <fullName evidence="6">Restriction endonuclease subunit S</fullName>
        <ecNumber evidence="6">3.1.21.-</ecNumber>
    </submittedName>
</protein>
<comment type="caution">
    <text evidence="6">The sequence shown here is derived from an EMBL/GenBank/DDBJ whole genome shotgun (WGS) entry which is preliminary data.</text>
</comment>
<dbReference type="Gene3D" id="3.90.220.20">
    <property type="entry name" value="DNA methylase specificity domains"/>
    <property type="match status" value="2"/>
</dbReference>
<dbReference type="EC" id="3.1.21.-" evidence="6"/>
<feature type="domain" description="Type I restriction modification DNA specificity" evidence="5">
    <location>
        <begin position="230"/>
        <end position="394"/>
    </location>
</feature>
<evidence type="ECO:0000256" key="2">
    <source>
        <dbReference type="ARBA" id="ARBA00022747"/>
    </source>
</evidence>
<dbReference type="PANTHER" id="PTHR43140">
    <property type="entry name" value="TYPE-1 RESTRICTION ENZYME ECOKI SPECIFICITY PROTEIN"/>
    <property type="match status" value="1"/>
</dbReference>
<dbReference type="GO" id="GO:0004519">
    <property type="term" value="F:endonuclease activity"/>
    <property type="evidence" value="ECO:0007669"/>
    <property type="project" value="UniProtKB-KW"/>
</dbReference>
<dbReference type="RefSeq" id="WP_204821702.1">
    <property type="nucleotide sequence ID" value="NZ_JANHOF010000008.1"/>
</dbReference>
<dbReference type="EMBL" id="JBHLVF010000034">
    <property type="protein sequence ID" value="MFC0393534.1"/>
    <property type="molecule type" value="Genomic_DNA"/>
</dbReference>
<evidence type="ECO:0000313" key="6">
    <source>
        <dbReference type="EMBL" id="MFC0393534.1"/>
    </source>
</evidence>
<keyword evidence="2" id="KW-0680">Restriction system</keyword>
<name>A0ABV6JC98_9BACL</name>
<evidence type="ECO:0000256" key="1">
    <source>
        <dbReference type="ARBA" id="ARBA00010923"/>
    </source>
</evidence>
<keyword evidence="7" id="KW-1185">Reference proteome</keyword>
<dbReference type="InterPro" id="IPR000055">
    <property type="entry name" value="Restrct_endonuc_typeI_TRD"/>
</dbReference>
<evidence type="ECO:0000256" key="4">
    <source>
        <dbReference type="ARBA" id="ARBA00038652"/>
    </source>
</evidence>